<dbReference type="CDD" id="cd10456">
    <property type="entry name" value="GIY-YIG_UPF0213"/>
    <property type="match status" value="1"/>
</dbReference>
<evidence type="ECO:0000313" key="3">
    <source>
        <dbReference type="EMBL" id="MCC4307330.1"/>
    </source>
</evidence>
<name>A0A9Q3UJ05_9GAMM</name>
<gene>
    <name evidence="3" type="ORF">LL252_01990</name>
</gene>
<evidence type="ECO:0000259" key="2">
    <source>
        <dbReference type="PROSITE" id="PS50164"/>
    </source>
</evidence>
<organism evidence="3 4">
    <name type="scientific">Alloalcanivorax marinus</name>
    <dbReference type="NCBI Taxonomy" id="1177169"/>
    <lineage>
        <taxon>Bacteria</taxon>
        <taxon>Pseudomonadati</taxon>
        <taxon>Pseudomonadota</taxon>
        <taxon>Gammaproteobacteria</taxon>
        <taxon>Oceanospirillales</taxon>
        <taxon>Alcanivoracaceae</taxon>
        <taxon>Alloalcanivorax</taxon>
    </lineage>
</organism>
<dbReference type="PANTHER" id="PTHR34477:SF1">
    <property type="entry name" value="UPF0213 PROTEIN YHBQ"/>
    <property type="match status" value="1"/>
</dbReference>
<proteinExistence type="inferred from homology"/>
<dbReference type="Proteomes" id="UP001108027">
    <property type="component" value="Unassembled WGS sequence"/>
</dbReference>
<reference evidence="3" key="1">
    <citation type="submission" date="2021-10" db="EMBL/GenBank/DDBJ databases">
        <title>The diversity and Nitrogen Metabolism of Culturable Nitrate-Utilizing Bacteria Within the Oxygen Minimum Zone of the Changjiang (Yangtze River)Estuary.</title>
        <authorList>
            <person name="Zhang D."/>
            <person name="Zheng J."/>
            <person name="Liu S."/>
            <person name="He W."/>
        </authorList>
    </citation>
    <scope>NUCLEOTIDE SEQUENCE</scope>
    <source>
        <strain evidence="3">FXH-223</strain>
    </source>
</reference>
<evidence type="ECO:0000313" key="4">
    <source>
        <dbReference type="Proteomes" id="UP001108027"/>
    </source>
</evidence>
<dbReference type="EMBL" id="JAJGNA010000001">
    <property type="protein sequence ID" value="MCC4307330.1"/>
    <property type="molecule type" value="Genomic_DNA"/>
</dbReference>
<comment type="similarity">
    <text evidence="1">Belongs to the UPF0213 family.</text>
</comment>
<accession>A0A9Q3UJ05</accession>
<dbReference type="InterPro" id="IPR050190">
    <property type="entry name" value="UPF0213_domain"/>
</dbReference>
<protein>
    <submittedName>
        <fullName evidence="3">GIY-YIG nuclease family protein</fullName>
    </submittedName>
</protein>
<sequence length="107" mass="11969">MKQGTGWWVYMLRCADDSLYTGVTTDVLRRWKEHNGGPRGARYTRVRRPVALVLCVEVPDRARAGRLEARLKGLTRARKERLIRAVTVANGAGSCLTADTSQQEILA</sequence>
<keyword evidence="4" id="KW-1185">Reference proteome</keyword>
<dbReference type="InterPro" id="IPR000305">
    <property type="entry name" value="GIY-YIG_endonuc"/>
</dbReference>
<feature type="domain" description="GIY-YIG" evidence="2">
    <location>
        <begin position="5"/>
        <end position="81"/>
    </location>
</feature>
<comment type="caution">
    <text evidence="3">The sequence shown here is derived from an EMBL/GenBank/DDBJ whole genome shotgun (WGS) entry which is preliminary data.</text>
</comment>
<dbReference type="InterPro" id="IPR035901">
    <property type="entry name" value="GIY-YIG_endonuc_sf"/>
</dbReference>
<dbReference type="Gene3D" id="3.40.1440.10">
    <property type="entry name" value="GIY-YIG endonuclease"/>
    <property type="match status" value="1"/>
</dbReference>
<dbReference type="AlphaFoldDB" id="A0A9Q3UJ05"/>
<dbReference type="PROSITE" id="PS50164">
    <property type="entry name" value="GIY_YIG"/>
    <property type="match status" value="1"/>
</dbReference>
<dbReference type="RefSeq" id="WP_228232562.1">
    <property type="nucleotide sequence ID" value="NZ_JAJGNA010000001.1"/>
</dbReference>
<dbReference type="PANTHER" id="PTHR34477">
    <property type="entry name" value="UPF0213 PROTEIN YHBQ"/>
    <property type="match status" value="1"/>
</dbReference>
<evidence type="ECO:0000256" key="1">
    <source>
        <dbReference type="ARBA" id="ARBA00007435"/>
    </source>
</evidence>
<dbReference type="Pfam" id="PF01541">
    <property type="entry name" value="GIY-YIG"/>
    <property type="match status" value="1"/>
</dbReference>
<dbReference type="SUPFAM" id="SSF82771">
    <property type="entry name" value="GIY-YIG endonuclease"/>
    <property type="match status" value="1"/>
</dbReference>